<evidence type="ECO:0000313" key="3">
    <source>
        <dbReference type="EMBL" id="UWE02452.1"/>
    </source>
</evidence>
<dbReference type="InterPro" id="IPR035930">
    <property type="entry name" value="FomD-like_sf"/>
</dbReference>
<dbReference type="Proteomes" id="UP001058650">
    <property type="component" value="Chromosome"/>
</dbReference>
<protein>
    <submittedName>
        <fullName evidence="3">DUF402 domain-containing protein</fullName>
    </submittedName>
</protein>
<keyword evidence="4" id="KW-1185">Reference proteome</keyword>
<keyword evidence="1" id="KW-0378">Hydrolase</keyword>
<evidence type="ECO:0000256" key="1">
    <source>
        <dbReference type="ARBA" id="ARBA00022801"/>
    </source>
</evidence>
<evidence type="ECO:0000259" key="2">
    <source>
        <dbReference type="Pfam" id="PF04167"/>
    </source>
</evidence>
<organism evidence="3 4">
    <name type="scientific">Laceyella sacchari</name>
    <name type="common">Thermoactinomyces thalpophilus</name>
    <dbReference type="NCBI Taxonomy" id="37482"/>
    <lineage>
        <taxon>Bacteria</taxon>
        <taxon>Bacillati</taxon>
        <taxon>Bacillota</taxon>
        <taxon>Bacilli</taxon>
        <taxon>Bacillales</taxon>
        <taxon>Thermoactinomycetaceae</taxon>
        <taxon>Laceyella</taxon>
    </lineage>
</organism>
<dbReference type="InterPro" id="IPR007295">
    <property type="entry name" value="DUF402"/>
</dbReference>
<name>A0ABY5TYF6_LACSH</name>
<evidence type="ECO:0000313" key="4">
    <source>
        <dbReference type="Proteomes" id="UP001058650"/>
    </source>
</evidence>
<dbReference type="InterPro" id="IPR050212">
    <property type="entry name" value="Ntdp-like"/>
</dbReference>
<proteinExistence type="predicted"/>
<dbReference type="PANTHER" id="PTHR39159">
    <property type="match status" value="1"/>
</dbReference>
<dbReference type="PANTHER" id="PTHR39159:SF1">
    <property type="entry name" value="UPF0374 PROTEIN YGAC"/>
    <property type="match status" value="1"/>
</dbReference>
<reference evidence="3" key="1">
    <citation type="submission" date="2022-08" db="EMBL/GenBank/DDBJ databases">
        <title>The complete genome sequence of the thermophilic bacterium Laceyella sacchari FBKL4.010 reveals the basis for tetramethylpyrazine biosynthesis in Moutai-flavor Daqu.</title>
        <authorList>
            <person name="Li D."/>
            <person name="Huang W."/>
            <person name="Wang C."/>
            <person name="Qiu S."/>
        </authorList>
    </citation>
    <scope>NUCLEOTIDE SEQUENCE</scope>
    <source>
        <strain evidence="3">FBKL4.014</strain>
    </source>
</reference>
<accession>A0ABY5TYF6</accession>
<gene>
    <name evidence="3" type="ORF">NYR52_09635</name>
</gene>
<dbReference type="RefSeq" id="WP_259435550.1">
    <property type="nucleotide sequence ID" value="NZ_CP103866.1"/>
</dbReference>
<dbReference type="Pfam" id="PF04167">
    <property type="entry name" value="DUF402"/>
    <property type="match status" value="1"/>
</dbReference>
<feature type="domain" description="DUF402" evidence="2">
    <location>
        <begin position="17"/>
        <end position="106"/>
    </location>
</feature>
<sequence length="111" mass="13051">MVQDRSEIGTPKKKVYMMDRPSLEYFSFTEWFTAAMQFENGQILSYYCNVAMPSTVHGDVVCFVDLDMDLIKKAEPDWQVVEEDEFRDNSVTYRYPGELIHQAVRMIVNTY</sequence>
<dbReference type="EMBL" id="CP103866">
    <property type="protein sequence ID" value="UWE02452.1"/>
    <property type="molecule type" value="Genomic_DNA"/>
</dbReference>
<dbReference type="SUPFAM" id="SSF159234">
    <property type="entry name" value="FomD-like"/>
    <property type="match status" value="1"/>
</dbReference>
<dbReference type="Gene3D" id="2.40.380.10">
    <property type="entry name" value="FomD-like"/>
    <property type="match status" value="1"/>
</dbReference>